<dbReference type="Pfam" id="PF00083">
    <property type="entry name" value="Sugar_tr"/>
    <property type="match status" value="1"/>
</dbReference>
<feature type="transmembrane region" description="Helical" evidence="5">
    <location>
        <begin position="340"/>
        <end position="364"/>
    </location>
</feature>
<gene>
    <name evidence="7" type="ORF">MGAL_10B036404</name>
</gene>
<dbReference type="InterPro" id="IPR043502">
    <property type="entry name" value="DNA/RNA_pol_sf"/>
</dbReference>
<dbReference type="SUPFAM" id="SSF103473">
    <property type="entry name" value="MFS general substrate transporter"/>
    <property type="match status" value="1"/>
</dbReference>
<feature type="transmembrane region" description="Helical" evidence="5">
    <location>
        <begin position="225"/>
        <end position="244"/>
    </location>
</feature>
<accession>A0A8B6DSG0</accession>
<evidence type="ECO:0000259" key="6">
    <source>
        <dbReference type="PROSITE" id="PS50850"/>
    </source>
</evidence>
<feature type="transmembrane region" description="Helical" evidence="5">
    <location>
        <begin position="461"/>
        <end position="480"/>
    </location>
</feature>
<dbReference type="CDD" id="cd09274">
    <property type="entry name" value="RNase_HI_RT_Ty3"/>
    <property type="match status" value="1"/>
</dbReference>
<dbReference type="InterPro" id="IPR020846">
    <property type="entry name" value="MFS_dom"/>
</dbReference>
<dbReference type="AlphaFoldDB" id="A0A8B6DSG0"/>
<dbReference type="SUPFAM" id="SSF56672">
    <property type="entry name" value="DNA/RNA polymerases"/>
    <property type="match status" value="1"/>
</dbReference>
<evidence type="ECO:0000313" key="7">
    <source>
        <dbReference type="EMBL" id="VDI23382.1"/>
    </source>
</evidence>
<comment type="caution">
    <text evidence="7">The sequence shown here is derived from an EMBL/GenBank/DDBJ whole genome shotgun (WGS) entry which is preliminary data.</text>
</comment>
<dbReference type="Gene3D" id="1.20.1250.20">
    <property type="entry name" value="MFS general substrate transporter like domains"/>
    <property type="match status" value="1"/>
</dbReference>
<keyword evidence="2 5" id="KW-0812">Transmembrane</keyword>
<feature type="domain" description="Major facilitator superfamily (MFS) profile" evidence="6">
    <location>
        <begin position="40"/>
        <end position="485"/>
    </location>
</feature>
<feature type="transmembrane region" description="Helical" evidence="5">
    <location>
        <begin position="142"/>
        <end position="161"/>
    </location>
</feature>
<evidence type="ECO:0000313" key="8">
    <source>
        <dbReference type="Proteomes" id="UP000596742"/>
    </source>
</evidence>
<evidence type="ECO:0000256" key="3">
    <source>
        <dbReference type="ARBA" id="ARBA00022989"/>
    </source>
</evidence>
<evidence type="ECO:0000256" key="2">
    <source>
        <dbReference type="ARBA" id="ARBA00022692"/>
    </source>
</evidence>
<organism evidence="7 8">
    <name type="scientific">Mytilus galloprovincialis</name>
    <name type="common">Mediterranean mussel</name>
    <dbReference type="NCBI Taxonomy" id="29158"/>
    <lineage>
        <taxon>Eukaryota</taxon>
        <taxon>Metazoa</taxon>
        <taxon>Spiralia</taxon>
        <taxon>Lophotrochozoa</taxon>
        <taxon>Mollusca</taxon>
        <taxon>Bivalvia</taxon>
        <taxon>Autobranchia</taxon>
        <taxon>Pteriomorphia</taxon>
        <taxon>Mytilida</taxon>
        <taxon>Mytiloidea</taxon>
        <taxon>Mytilidae</taxon>
        <taxon>Mytilinae</taxon>
        <taxon>Mytilus</taxon>
    </lineage>
</organism>
<feature type="transmembrane region" description="Helical" evidence="5">
    <location>
        <begin position="371"/>
        <end position="390"/>
    </location>
</feature>
<dbReference type="PROSITE" id="PS50850">
    <property type="entry name" value="MFS"/>
    <property type="match status" value="1"/>
</dbReference>
<dbReference type="Pfam" id="PF17919">
    <property type="entry name" value="RT_RNaseH_2"/>
    <property type="match status" value="1"/>
</dbReference>
<keyword evidence="8" id="KW-1185">Reference proteome</keyword>
<dbReference type="PANTHER" id="PTHR24064">
    <property type="entry name" value="SOLUTE CARRIER FAMILY 22 MEMBER"/>
    <property type="match status" value="1"/>
</dbReference>
<feature type="transmembrane region" description="Helical" evidence="5">
    <location>
        <begin position="313"/>
        <end position="334"/>
    </location>
</feature>
<name>A0A8B6DSG0_MYTGA</name>
<dbReference type="GO" id="GO:0022857">
    <property type="term" value="F:transmembrane transporter activity"/>
    <property type="evidence" value="ECO:0007669"/>
    <property type="project" value="InterPro"/>
</dbReference>
<dbReference type="InterPro" id="IPR005828">
    <property type="entry name" value="MFS_sugar_transport-like"/>
</dbReference>
<protein>
    <submittedName>
        <fullName evidence="7">MFS transporter, OCT family, solute carrier family 22 (Organic cation transporter), member 4/5</fullName>
    </submittedName>
</protein>
<proteinExistence type="predicted"/>
<dbReference type="OrthoDB" id="6262629at2759"/>
<dbReference type="EMBL" id="UYJE01003920">
    <property type="protein sequence ID" value="VDI23382.1"/>
    <property type="molecule type" value="Genomic_DNA"/>
</dbReference>
<sequence length="847" mass="95941">MSSELNEYLESVLTDLGGLGRYQFILTLVVLGSKATVAWSVLMQAFGGVMPDWSCEWHTESGEPFMSNVTFDKKCSLENTTEKLDCVSRKFDESMNTIVSEWDLVCDQYWIVSSITTIQMFGLLIGAFVSGHVGDLYGRKKTYYISILILLVFNVVGAFSTSWHMFAVVRFLVGVGCGWYLTIDITYLAELIPIKYRSVILSLPVWPIGAMSNGLMCYFLHDWKYIQIAAAVCCLPWFLGIFFITESYRWLISHGRIEEAYEVMIKIAKMNGRSPPNKQKLIDMVNLNEHVAKEKKYTLIDILRNKHLLKVTALLSFTWVSCGYGFYAISFGVAQLSGNLYLNMALLGLMESTSFVVCYFANCIGRKKSSFVFFLLSGITGITVGIVQFLDLSNEGVSINGLALTCKLCVACGWMALIIFTSELYPTVVRNIGFGFNNTMSRVGSMIAPQLIFASYRIPGIMFLLLGGLFIMSAFCLLLLKETNNLALKNTINDFSLPVKQNESLKTVDESETLFSEKSSSCVFLGHLISKDGIRPPPDRVKAISDYPQPKNIKELRRLLEQIFTWRSEQETAFKDLKYKLVNSDILSFPKFDLTFRLSVDTSARGIGYMLYQLDPDDETQKPRIIRFGSKSLRPWQQSYGPTKLELLGMVVSILDCSDYLRGNSFIAECDHQALKPLYEKQFKGAIYERWMSILQQFSFEIVYKKADDMQVPDALSRCENSKAEVVESPVEDDPFFPFVEDVCGKVKLPNGQHFSELIASKVADVQAVHIRTDNAYDADTFISDPYDADTDASDDNIRKKSVRKMSKHRRTKSDTGIVEKTLTTSVFEIYQFLPKEYYNCNVRISH</sequence>
<keyword evidence="4 5" id="KW-0472">Membrane</keyword>
<feature type="transmembrane region" description="Helical" evidence="5">
    <location>
        <begin position="167"/>
        <end position="187"/>
    </location>
</feature>
<evidence type="ECO:0000256" key="4">
    <source>
        <dbReference type="ARBA" id="ARBA00023136"/>
    </source>
</evidence>
<reference evidence="7" key="1">
    <citation type="submission" date="2018-11" db="EMBL/GenBank/DDBJ databases">
        <authorList>
            <person name="Alioto T."/>
            <person name="Alioto T."/>
        </authorList>
    </citation>
    <scope>NUCLEOTIDE SEQUENCE</scope>
</reference>
<feature type="transmembrane region" description="Helical" evidence="5">
    <location>
        <begin position="24"/>
        <end position="42"/>
    </location>
</feature>
<feature type="transmembrane region" description="Helical" evidence="5">
    <location>
        <begin position="199"/>
        <end position="219"/>
    </location>
</feature>
<evidence type="ECO:0000256" key="5">
    <source>
        <dbReference type="SAM" id="Phobius"/>
    </source>
</evidence>
<feature type="transmembrane region" description="Helical" evidence="5">
    <location>
        <begin position="109"/>
        <end position="130"/>
    </location>
</feature>
<comment type="subcellular location">
    <subcellularLocation>
        <location evidence="1">Membrane</location>
        <topology evidence="1">Multi-pass membrane protein</topology>
    </subcellularLocation>
</comment>
<dbReference type="InterPro" id="IPR005829">
    <property type="entry name" value="Sugar_transporter_CS"/>
</dbReference>
<dbReference type="GO" id="GO:0016020">
    <property type="term" value="C:membrane"/>
    <property type="evidence" value="ECO:0007669"/>
    <property type="project" value="UniProtKB-SubCell"/>
</dbReference>
<evidence type="ECO:0000256" key="1">
    <source>
        <dbReference type="ARBA" id="ARBA00004141"/>
    </source>
</evidence>
<dbReference type="InterPro" id="IPR041577">
    <property type="entry name" value="RT_RNaseH_2"/>
</dbReference>
<dbReference type="Proteomes" id="UP000596742">
    <property type="component" value="Unassembled WGS sequence"/>
</dbReference>
<keyword evidence="3 5" id="KW-1133">Transmembrane helix</keyword>
<dbReference type="InterPro" id="IPR036259">
    <property type="entry name" value="MFS_trans_sf"/>
</dbReference>
<dbReference type="PROSITE" id="PS00217">
    <property type="entry name" value="SUGAR_TRANSPORT_2"/>
    <property type="match status" value="1"/>
</dbReference>